<keyword evidence="6" id="KW-1003">Cell membrane</keyword>
<comment type="caution">
    <text evidence="8">The sequence shown here is derived from an EMBL/GenBank/DDBJ whole genome shotgun (WGS) entry which is preliminary data.</text>
</comment>
<dbReference type="InterPro" id="IPR047817">
    <property type="entry name" value="ABC2_TM_bact-type"/>
</dbReference>
<keyword evidence="3 6" id="KW-1133">Transmembrane helix</keyword>
<evidence type="ECO:0000256" key="1">
    <source>
        <dbReference type="ARBA" id="ARBA00004141"/>
    </source>
</evidence>
<accession>A0A5N6RX01</accession>
<dbReference type="InterPro" id="IPR013525">
    <property type="entry name" value="ABC2_TM"/>
</dbReference>
<keyword evidence="2 6" id="KW-0812">Transmembrane</keyword>
<dbReference type="InterPro" id="IPR000412">
    <property type="entry name" value="ABC_2_transport"/>
</dbReference>
<evidence type="ECO:0000256" key="6">
    <source>
        <dbReference type="RuleBase" id="RU361157"/>
    </source>
</evidence>
<dbReference type="PANTHER" id="PTHR43229">
    <property type="entry name" value="NODULATION PROTEIN J"/>
    <property type="match status" value="1"/>
</dbReference>
<feature type="domain" description="ABC transmembrane type-2" evidence="7">
    <location>
        <begin position="28"/>
        <end position="254"/>
    </location>
</feature>
<dbReference type="GO" id="GO:0140359">
    <property type="term" value="F:ABC-type transporter activity"/>
    <property type="evidence" value="ECO:0007669"/>
    <property type="project" value="InterPro"/>
</dbReference>
<feature type="transmembrane region" description="Helical" evidence="6">
    <location>
        <begin position="28"/>
        <end position="53"/>
    </location>
</feature>
<dbReference type="GeneID" id="78128078"/>
<name>A0A5N6RX01_9BIFI</name>
<evidence type="ECO:0000256" key="2">
    <source>
        <dbReference type="ARBA" id="ARBA00022692"/>
    </source>
</evidence>
<keyword evidence="9" id="KW-1185">Reference proteome</keyword>
<comment type="subcellular location">
    <subcellularLocation>
        <location evidence="6">Cell membrane</location>
        <topology evidence="6">Multi-pass membrane protein</topology>
    </subcellularLocation>
    <subcellularLocation>
        <location evidence="1">Membrane</location>
        <topology evidence="1">Multi-pass membrane protein</topology>
    </subcellularLocation>
</comment>
<dbReference type="InterPro" id="IPR051784">
    <property type="entry name" value="Nod_factor_ABC_transporter"/>
</dbReference>
<evidence type="ECO:0000256" key="3">
    <source>
        <dbReference type="ARBA" id="ARBA00022989"/>
    </source>
</evidence>
<dbReference type="RefSeq" id="WP_152581614.1">
    <property type="nucleotide sequence ID" value="NZ_JALCMD010000003.1"/>
</dbReference>
<feature type="transmembrane region" description="Helical" evidence="6">
    <location>
        <begin position="106"/>
        <end position="130"/>
    </location>
</feature>
<feature type="transmembrane region" description="Helical" evidence="6">
    <location>
        <begin position="136"/>
        <end position="160"/>
    </location>
</feature>
<keyword evidence="4 6" id="KW-0472">Membrane</keyword>
<evidence type="ECO:0000256" key="5">
    <source>
        <dbReference type="ARBA" id="ARBA00023251"/>
    </source>
</evidence>
<keyword evidence="5" id="KW-0046">Antibiotic resistance</keyword>
<evidence type="ECO:0000256" key="4">
    <source>
        <dbReference type="ARBA" id="ARBA00023136"/>
    </source>
</evidence>
<keyword evidence="6" id="KW-0813">Transport</keyword>
<feature type="transmembrane region" description="Helical" evidence="6">
    <location>
        <begin position="232"/>
        <end position="251"/>
    </location>
</feature>
<dbReference type="GO" id="GO:0043190">
    <property type="term" value="C:ATP-binding cassette (ABC) transporter complex"/>
    <property type="evidence" value="ECO:0007669"/>
    <property type="project" value="InterPro"/>
</dbReference>
<gene>
    <name evidence="8" type="ORF">DDE84_10345</name>
</gene>
<organism evidence="8 9">
    <name type="scientific">Bifidobacterium tibiigranuli</name>
    <dbReference type="NCBI Taxonomy" id="2172043"/>
    <lineage>
        <taxon>Bacteria</taxon>
        <taxon>Bacillati</taxon>
        <taxon>Actinomycetota</taxon>
        <taxon>Actinomycetes</taxon>
        <taxon>Bifidobacteriales</taxon>
        <taxon>Bifidobacteriaceae</taxon>
        <taxon>Bifidobacterium</taxon>
    </lineage>
</organism>
<dbReference type="PROSITE" id="PS51012">
    <property type="entry name" value="ABC_TM2"/>
    <property type="match status" value="1"/>
</dbReference>
<dbReference type="PANTHER" id="PTHR43229:SF2">
    <property type="entry name" value="NODULATION PROTEIN J"/>
    <property type="match status" value="1"/>
</dbReference>
<protein>
    <recommendedName>
        <fullName evidence="6">Transport permease protein</fullName>
    </recommendedName>
</protein>
<dbReference type="AlphaFoldDB" id="A0A5N6RX01"/>
<dbReference type="Pfam" id="PF01061">
    <property type="entry name" value="ABC2_membrane"/>
    <property type="match status" value="1"/>
</dbReference>
<dbReference type="GO" id="GO:0046677">
    <property type="term" value="P:response to antibiotic"/>
    <property type="evidence" value="ECO:0007669"/>
    <property type="project" value="UniProtKB-KW"/>
</dbReference>
<proteinExistence type="inferred from homology"/>
<comment type="similarity">
    <text evidence="6">Belongs to the ABC-2 integral membrane protein family.</text>
</comment>
<dbReference type="PIRSF" id="PIRSF006648">
    <property type="entry name" value="DrrB"/>
    <property type="match status" value="1"/>
</dbReference>
<dbReference type="OrthoDB" id="3370990at2"/>
<evidence type="ECO:0000313" key="9">
    <source>
        <dbReference type="Proteomes" id="UP000325415"/>
    </source>
</evidence>
<reference evidence="8 9" key="1">
    <citation type="submission" date="2018-04" db="EMBL/GenBank/DDBJ databases">
        <authorList>
            <person name="Eckel V.P."/>
            <person name="Vogel R.F."/>
        </authorList>
    </citation>
    <scope>NUCLEOTIDE SEQUENCE [LARGE SCALE GENOMIC DNA]</scope>
    <source>
        <strain evidence="9">TMW 2.1764</strain>
    </source>
</reference>
<sequence length="255" mass="26864">MSTTSTPPLSGAAGALWRNTVRFFRNRASLMSAFIMPGLFMGAFLIVFGHAASQTGLDYALFLLPAAMFQAAMFSAAASSMAFAVDAESGILARLRSMPTSALAIVLGRLGTDLIRTVASLATVSVLALVCGAKPHSFGALALAFLVAAAISEILSMFFGGISLRAKHPVSASGVIQSLEVLVLMLSTAFIPVGTLPHWLQPIVRHQPFSPCVDTMRNILTGKPLGSTGWEALAWLAIGLCIGAIWVTRSLRRSK</sequence>
<feature type="transmembrane region" description="Helical" evidence="6">
    <location>
        <begin position="181"/>
        <end position="200"/>
    </location>
</feature>
<evidence type="ECO:0000259" key="7">
    <source>
        <dbReference type="PROSITE" id="PS51012"/>
    </source>
</evidence>
<evidence type="ECO:0000313" key="8">
    <source>
        <dbReference type="EMBL" id="KAE8126772.1"/>
    </source>
</evidence>
<dbReference type="Proteomes" id="UP000325415">
    <property type="component" value="Unassembled WGS sequence"/>
</dbReference>
<dbReference type="EMBL" id="QDAG01000011">
    <property type="protein sequence ID" value="KAE8126772.1"/>
    <property type="molecule type" value="Genomic_DNA"/>
</dbReference>
<feature type="transmembrane region" description="Helical" evidence="6">
    <location>
        <begin position="59"/>
        <end position="85"/>
    </location>
</feature>